<accession>A0A3R7RRB9</accession>
<name>A0A3R7RRB9_9TRYP</name>
<evidence type="ECO:0000256" key="1">
    <source>
        <dbReference type="SAM" id="MobiDB-lite"/>
    </source>
</evidence>
<dbReference type="RefSeq" id="XP_029226343.1">
    <property type="nucleotide sequence ID" value="XM_029373700.1"/>
</dbReference>
<dbReference type="Proteomes" id="UP000284403">
    <property type="component" value="Unassembled WGS sequence"/>
</dbReference>
<comment type="caution">
    <text evidence="2">The sequence shown here is derived from an EMBL/GenBank/DDBJ whole genome shotgun (WGS) entry which is preliminary data.</text>
</comment>
<evidence type="ECO:0000313" key="2">
    <source>
        <dbReference type="EMBL" id="RNF11226.1"/>
    </source>
</evidence>
<feature type="compositionally biased region" description="Low complexity" evidence="1">
    <location>
        <begin position="357"/>
        <end position="369"/>
    </location>
</feature>
<feature type="region of interest" description="Disordered" evidence="1">
    <location>
        <begin position="334"/>
        <end position="400"/>
    </location>
</feature>
<proteinExistence type="predicted"/>
<feature type="region of interest" description="Disordered" evidence="1">
    <location>
        <begin position="21"/>
        <end position="72"/>
    </location>
</feature>
<dbReference type="GeneID" id="40320443"/>
<reference evidence="2 3" key="1">
    <citation type="journal article" date="2018" name="BMC Genomics">
        <title>Genomic comparison of Trypanosoma conorhini and Trypanosoma rangeli to Trypanosoma cruzi strains of high and low virulence.</title>
        <authorList>
            <person name="Bradwell K.R."/>
            <person name="Koparde V.N."/>
            <person name="Matveyev A.V."/>
            <person name="Serrano M.G."/>
            <person name="Alves J.M."/>
            <person name="Parikh H."/>
            <person name="Huang B."/>
            <person name="Lee V."/>
            <person name="Espinosa-Alvarez O."/>
            <person name="Ortiz P.A."/>
            <person name="Costa-Martins A.G."/>
            <person name="Teixeira M.M."/>
            <person name="Buck G.A."/>
        </authorList>
    </citation>
    <scope>NUCLEOTIDE SEQUENCE [LARGE SCALE GENOMIC DNA]</scope>
    <source>
        <strain evidence="2 3">025E</strain>
    </source>
</reference>
<keyword evidence="3" id="KW-1185">Reference proteome</keyword>
<organism evidence="2 3">
    <name type="scientific">Trypanosoma conorhini</name>
    <dbReference type="NCBI Taxonomy" id="83891"/>
    <lineage>
        <taxon>Eukaryota</taxon>
        <taxon>Discoba</taxon>
        <taxon>Euglenozoa</taxon>
        <taxon>Kinetoplastea</taxon>
        <taxon>Metakinetoplastina</taxon>
        <taxon>Trypanosomatida</taxon>
        <taxon>Trypanosomatidae</taxon>
        <taxon>Trypanosoma</taxon>
    </lineage>
</organism>
<dbReference type="AlphaFoldDB" id="A0A3R7RRB9"/>
<protein>
    <submittedName>
        <fullName evidence="2">Uncharacterized protein</fullName>
    </submittedName>
</protein>
<dbReference type="OrthoDB" id="243615at2759"/>
<feature type="compositionally biased region" description="Polar residues" evidence="1">
    <location>
        <begin position="379"/>
        <end position="395"/>
    </location>
</feature>
<feature type="compositionally biased region" description="Basic and acidic residues" evidence="1">
    <location>
        <begin position="57"/>
        <end position="69"/>
    </location>
</feature>
<evidence type="ECO:0000313" key="3">
    <source>
        <dbReference type="Proteomes" id="UP000284403"/>
    </source>
</evidence>
<sequence>MRRTASGARLSNDEVLAELSSTMLPDRKPAAKIVVEPPSLSSRGEDDMPRGGTKSDASPRAEIRGDGVPKESGATMIQELRQNKAKNVRASQELKLGQGNVIDDMNVLQRGLQSHLVGAAKQSNLSEGQTCGLQAILEANLGEPEPQLSTAEAGWTQFVFTELRTVKQRLEEEMRGLKAHHEAQMGALLEKVSEQFGHVNQLISQLLTALHSLRQNESKANKLEVFPPDDSLPGGEEKVQLVVSIPSSTESPEVLLPISVNATVGMCKRELLRRIHQQCLVSSDVSYSNVVLLQDTRTLYEEDVLRDVLVPGPPNASSSGELVKLTLRTVLPKPIHGAPSTEEEVCAPTASSTVPQNAASSNSFHSAAAVPKHGGGKQTPVQTNEGTSQSPQPSSSKRHFVPITSTQAEDFGMLRVEDVDEISGNEALYRRLVTELERSEREGLVKEEKLHCVVAVKEGLTRIRIYLLDRAVYSPVEVHRRVARSALEELLAASAPGATLEEMSRASSMAQTALQSISSTHGEDSRVAAVQEGMRAAQDRKQQTIDEIKELCENMTYRLRIPSNMLKRAESLTQDAQRALILAPSMTQKELDEIHESLVDFSRAASS</sequence>
<gene>
    <name evidence="2" type="ORF">Tco025E_06832</name>
</gene>
<dbReference type="EMBL" id="MKKU01000465">
    <property type="protein sequence ID" value="RNF11226.1"/>
    <property type="molecule type" value="Genomic_DNA"/>
</dbReference>